<protein>
    <submittedName>
        <fullName evidence="1">YkgJ family cysteine cluster protein</fullName>
    </submittedName>
</protein>
<reference evidence="1" key="2">
    <citation type="submission" date="2021-04" db="EMBL/GenBank/DDBJ databases">
        <authorList>
            <person name="Gilroy R."/>
        </authorList>
    </citation>
    <scope>NUCLEOTIDE SEQUENCE</scope>
    <source>
        <strain evidence="1">742</strain>
    </source>
</reference>
<dbReference type="Pfam" id="PF03692">
    <property type="entry name" value="CxxCxxCC"/>
    <property type="match status" value="1"/>
</dbReference>
<dbReference type="Proteomes" id="UP000824178">
    <property type="component" value="Unassembled WGS sequence"/>
</dbReference>
<reference evidence="1" key="1">
    <citation type="journal article" date="2021" name="PeerJ">
        <title>Extensive microbial diversity within the chicken gut microbiome revealed by metagenomics and culture.</title>
        <authorList>
            <person name="Gilroy R."/>
            <person name="Ravi A."/>
            <person name="Getino M."/>
            <person name="Pursley I."/>
            <person name="Horton D.L."/>
            <person name="Alikhan N.F."/>
            <person name="Baker D."/>
            <person name="Gharbi K."/>
            <person name="Hall N."/>
            <person name="Watson M."/>
            <person name="Adriaenssens E.M."/>
            <person name="Foster-Nyarko E."/>
            <person name="Jarju S."/>
            <person name="Secka A."/>
            <person name="Antonio M."/>
            <person name="Oren A."/>
            <person name="Chaudhuri R.R."/>
            <person name="La Ragione R."/>
            <person name="Hildebrand F."/>
            <person name="Pallen M.J."/>
        </authorList>
    </citation>
    <scope>NUCLEOTIDE SEQUENCE</scope>
    <source>
        <strain evidence="1">742</strain>
    </source>
</reference>
<dbReference type="PANTHER" id="PTHR35866">
    <property type="entry name" value="PUTATIVE-RELATED"/>
    <property type="match status" value="1"/>
</dbReference>
<proteinExistence type="predicted"/>
<gene>
    <name evidence="1" type="ORF">H9864_08555</name>
</gene>
<comment type="caution">
    <text evidence="1">The sequence shown here is derived from an EMBL/GenBank/DDBJ whole genome shotgun (WGS) entry which is preliminary data.</text>
</comment>
<sequence>MKDRQVDLCGRVDFQRDSTLPDLGREETFSFACRGCGDCCRGREDIVLSGYDLYRIARRLKLPPQLAAENFCRRYIGAESGLPVLRLAPRREAGRNCPFLFQNRCSIHDAKPLACALYPLGQEISAEGRVSYFLQPVDCGGKVQQERVCDYLSRYDIKAREPVDVLWAQRCMALEDRAETWAREFEPVLLRRLLQKLEQALYYNYSIDDDFAVQLEENLNWFEKELEKLAEFQSRRNSIKKIDR</sequence>
<dbReference type="AlphaFoldDB" id="A0A9E2KM98"/>
<evidence type="ECO:0000313" key="1">
    <source>
        <dbReference type="EMBL" id="MBU3820399.1"/>
    </source>
</evidence>
<dbReference type="PANTHER" id="PTHR35866:SF1">
    <property type="entry name" value="YKGJ FAMILY CYSTEINE CLUSTER PROTEIN"/>
    <property type="match status" value="1"/>
</dbReference>
<dbReference type="InterPro" id="IPR005358">
    <property type="entry name" value="Puta_zinc/iron-chelating_dom"/>
</dbReference>
<dbReference type="EMBL" id="JAHLFH010000180">
    <property type="protein sequence ID" value="MBU3820399.1"/>
    <property type="molecule type" value="Genomic_DNA"/>
</dbReference>
<evidence type="ECO:0000313" key="2">
    <source>
        <dbReference type="Proteomes" id="UP000824178"/>
    </source>
</evidence>
<organism evidence="1 2">
    <name type="scientific">Candidatus Faecalibacterium intestinavium</name>
    <dbReference type="NCBI Taxonomy" id="2838580"/>
    <lineage>
        <taxon>Bacteria</taxon>
        <taxon>Bacillati</taxon>
        <taxon>Bacillota</taxon>
        <taxon>Clostridia</taxon>
        <taxon>Eubacteriales</taxon>
        <taxon>Oscillospiraceae</taxon>
        <taxon>Faecalibacterium</taxon>
    </lineage>
</organism>
<name>A0A9E2KM98_9FIRM</name>
<accession>A0A9E2KM98</accession>